<gene>
    <name evidence="1" type="ORF">S01H4_36932</name>
</gene>
<dbReference type="InterPro" id="IPR013320">
    <property type="entry name" value="ConA-like_dom_sf"/>
</dbReference>
<dbReference type="EMBL" id="BART01019789">
    <property type="protein sequence ID" value="GAG96250.1"/>
    <property type="molecule type" value="Genomic_DNA"/>
</dbReference>
<feature type="non-terminal residue" evidence="1">
    <location>
        <position position="144"/>
    </location>
</feature>
<name>X1BMM5_9ZZZZ</name>
<dbReference type="Pfam" id="PF13385">
    <property type="entry name" value="Laminin_G_3"/>
    <property type="match status" value="1"/>
</dbReference>
<evidence type="ECO:0008006" key="2">
    <source>
        <dbReference type="Google" id="ProtNLM"/>
    </source>
</evidence>
<accession>X1BMM5</accession>
<protein>
    <recommendedName>
        <fullName evidence="2">LamG-like jellyroll fold domain-containing protein</fullName>
    </recommendedName>
</protein>
<proteinExistence type="predicted"/>
<comment type="caution">
    <text evidence="1">The sequence shown here is derived from an EMBL/GenBank/DDBJ whole genome shotgun (WGS) entry which is preliminary data.</text>
</comment>
<dbReference type="Gene3D" id="2.60.120.200">
    <property type="match status" value="1"/>
</dbReference>
<dbReference type="AlphaFoldDB" id="X1BMM5"/>
<evidence type="ECO:0000313" key="1">
    <source>
        <dbReference type="EMBL" id="GAG96250.1"/>
    </source>
</evidence>
<reference evidence="1" key="1">
    <citation type="journal article" date="2014" name="Front. Microbiol.">
        <title>High frequency of phylogenetically diverse reductive dehalogenase-homologous genes in deep subseafloor sedimentary metagenomes.</title>
        <authorList>
            <person name="Kawai M."/>
            <person name="Futagami T."/>
            <person name="Toyoda A."/>
            <person name="Takaki Y."/>
            <person name="Nishi S."/>
            <person name="Hori S."/>
            <person name="Arai W."/>
            <person name="Tsubouchi T."/>
            <person name="Morono Y."/>
            <person name="Uchiyama I."/>
            <person name="Ito T."/>
            <person name="Fujiyama A."/>
            <person name="Inagaki F."/>
            <person name="Takami H."/>
        </authorList>
    </citation>
    <scope>NUCLEOTIDE SEQUENCE</scope>
    <source>
        <strain evidence="1">Expedition CK06-06</strain>
    </source>
</reference>
<sequence length="144" mass="15600">MSRLFDDGSSEYLGIDQTALAGRPVAMVCRFNTNDAAATQSLMILCDKDSLPNYRRLYIHGDNDIVAYEYGQTSASGATEATGFAVDTWHHACAIYATSTDRRMILNGSLKATDNTEVGVVDSLDRMTLGAYRIGAVNVNYLSG</sequence>
<dbReference type="SUPFAM" id="SSF49899">
    <property type="entry name" value="Concanavalin A-like lectins/glucanases"/>
    <property type="match status" value="1"/>
</dbReference>
<organism evidence="1">
    <name type="scientific">marine sediment metagenome</name>
    <dbReference type="NCBI Taxonomy" id="412755"/>
    <lineage>
        <taxon>unclassified sequences</taxon>
        <taxon>metagenomes</taxon>
        <taxon>ecological metagenomes</taxon>
    </lineage>
</organism>